<organism evidence="1 2">
    <name type="scientific">Acrasis kona</name>
    <dbReference type="NCBI Taxonomy" id="1008807"/>
    <lineage>
        <taxon>Eukaryota</taxon>
        <taxon>Discoba</taxon>
        <taxon>Heterolobosea</taxon>
        <taxon>Tetramitia</taxon>
        <taxon>Eutetramitia</taxon>
        <taxon>Acrasidae</taxon>
        <taxon>Acrasis</taxon>
    </lineage>
</organism>
<dbReference type="EMBL" id="JAOPGA020001767">
    <property type="protein sequence ID" value="KAL0491170.1"/>
    <property type="molecule type" value="Genomic_DNA"/>
</dbReference>
<protein>
    <submittedName>
        <fullName evidence="1">Uncharacterized protein</fullName>
    </submittedName>
</protein>
<evidence type="ECO:0000313" key="1">
    <source>
        <dbReference type="EMBL" id="KAL0491170.1"/>
    </source>
</evidence>
<accession>A0AAW2ZNU8</accession>
<reference evidence="1 2" key="1">
    <citation type="submission" date="2024-03" db="EMBL/GenBank/DDBJ databases">
        <title>The Acrasis kona genome and developmental transcriptomes reveal deep origins of eukaryotic multicellular pathways.</title>
        <authorList>
            <person name="Sheikh S."/>
            <person name="Fu C.-J."/>
            <person name="Brown M.W."/>
            <person name="Baldauf S.L."/>
        </authorList>
    </citation>
    <scope>NUCLEOTIDE SEQUENCE [LARGE SCALE GENOMIC DNA]</scope>
    <source>
        <strain evidence="1 2">ATCC MYA-3509</strain>
    </source>
</reference>
<keyword evidence="2" id="KW-1185">Reference proteome</keyword>
<evidence type="ECO:0000313" key="2">
    <source>
        <dbReference type="Proteomes" id="UP001431209"/>
    </source>
</evidence>
<proteinExistence type="predicted"/>
<gene>
    <name evidence="1" type="ORF">AKO1_010002</name>
</gene>
<dbReference type="AlphaFoldDB" id="A0AAW2ZNU8"/>
<name>A0AAW2ZNU8_9EUKA</name>
<dbReference type="Proteomes" id="UP001431209">
    <property type="component" value="Unassembled WGS sequence"/>
</dbReference>
<comment type="caution">
    <text evidence="1">The sequence shown here is derived from an EMBL/GenBank/DDBJ whole genome shotgun (WGS) entry which is preliminary data.</text>
</comment>
<sequence>MSNTNQVQYERIFTNSEIQVLESHIRYLLLKQKDIKSFVKEEFKKIQLRLEKEVMDAQQEGNPELSKT</sequence>